<comment type="caution">
    <text evidence="1">The sequence shown here is derived from an EMBL/GenBank/DDBJ whole genome shotgun (WGS) entry which is preliminary data.</text>
</comment>
<evidence type="ECO:0000313" key="1">
    <source>
        <dbReference type="EMBL" id="KAF8701969.1"/>
    </source>
</evidence>
<dbReference type="OrthoDB" id="690757at2759"/>
<proteinExistence type="predicted"/>
<organism evidence="1 2">
    <name type="scientific">Digitaria exilis</name>
    <dbReference type="NCBI Taxonomy" id="1010633"/>
    <lineage>
        <taxon>Eukaryota</taxon>
        <taxon>Viridiplantae</taxon>
        <taxon>Streptophyta</taxon>
        <taxon>Embryophyta</taxon>
        <taxon>Tracheophyta</taxon>
        <taxon>Spermatophyta</taxon>
        <taxon>Magnoliopsida</taxon>
        <taxon>Liliopsida</taxon>
        <taxon>Poales</taxon>
        <taxon>Poaceae</taxon>
        <taxon>PACMAD clade</taxon>
        <taxon>Panicoideae</taxon>
        <taxon>Panicodae</taxon>
        <taxon>Paniceae</taxon>
        <taxon>Anthephorinae</taxon>
        <taxon>Digitaria</taxon>
    </lineage>
</organism>
<dbReference type="PANTHER" id="PTHR31050:SF3">
    <property type="entry name" value="OS08G0412800 PROTEIN"/>
    <property type="match status" value="1"/>
</dbReference>
<name>A0A835BLT0_9POAL</name>
<protein>
    <submittedName>
        <fullName evidence="1">Uncharacterized protein</fullName>
    </submittedName>
</protein>
<keyword evidence="2" id="KW-1185">Reference proteome</keyword>
<dbReference type="EMBL" id="JACEFO010001795">
    <property type="protein sequence ID" value="KAF8701969.1"/>
    <property type="molecule type" value="Genomic_DNA"/>
</dbReference>
<accession>A0A835BLT0</accession>
<sequence length="117" mass="12919">MIRSSPAHADDSSKLASKKVLIGGSIEARLEMGSSWHGGAFSWFVAATTGQRVGVCTTVWERMLWEENKAGWIDVEKDAGSVADGSVVLVERFLVQRMDRSVVVAFDFVRHNATKEY</sequence>
<evidence type="ECO:0000313" key="2">
    <source>
        <dbReference type="Proteomes" id="UP000636709"/>
    </source>
</evidence>
<dbReference type="PANTHER" id="PTHR31050">
    <property type="entry name" value="OS08G0413200 PROTEIN"/>
    <property type="match status" value="1"/>
</dbReference>
<reference evidence="1" key="1">
    <citation type="submission" date="2020-07" db="EMBL/GenBank/DDBJ databases">
        <title>Genome sequence and genetic diversity analysis of an under-domesticated orphan crop, white fonio (Digitaria exilis).</title>
        <authorList>
            <person name="Bennetzen J.L."/>
            <person name="Chen S."/>
            <person name="Ma X."/>
            <person name="Wang X."/>
            <person name="Yssel A.E.J."/>
            <person name="Chaluvadi S.R."/>
            <person name="Johnson M."/>
            <person name="Gangashetty P."/>
            <person name="Hamidou F."/>
            <person name="Sanogo M.D."/>
            <person name="Zwaenepoel A."/>
            <person name="Wallace J."/>
            <person name="Van De Peer Y."/>
            <person name="Van Deynze A."/>
        </authorList>
    </citation>
    <scope>NUCLEOTIDE SEQUENCE</scope>
    <source>
        <tissue evidence="1">Leaves</tissue>
    </source>
</reference>
<gene>
    <name evidence="1" type="ORF">HU200_033303</name>
</gene>
<dbReference type="Proteomes" id="UP000636709">
    <property type="component" value="Unassembled WGS sequence"/>
</dbReference>
<dbReference type="AlphaFoldDB" id="A0A835BLT0"/>